<dbReference type="AlphaFoldDB" id="A0A7V3RG36"/>
<evidence type="ECO:0000256" key="1">
    <source>
        <dbReference type="ARBA" id="ARBA00004651"/>
    </source>
</evidence>
<keyword evidence="7 9" id="KW-1133">Transmembrane helix</keyword>
<keyword evidence="6 9" id="KW-0812">Transmembrane</keyword>
<evidence type="ECO:0000256" key="3">
    <source>
        <dbReference type="ARBA" id="ARBA00022475"/>
    </source>
</evidence>
<keyword evidence="5" id="KW-0598">Phosphotransferase system</keyword>
<evidence type="ECO:0000256" key="4">
    <source>
        <dbReference type="ARBA" id="ARBA00022597"/>
    </source>
</evidence>
<sequence length="213" mass="23672">MIIPITLIGAIILMDKYAIGEFGISQPIISGTIIGALCGDIKTGILIGSLFQLLFLANLPIGKDVPPDAQAGSIAGCGSYFIQKLIYQIEPNLMMVFLVGILGSILGNFFDVLVRRTNEQLYYLFLRDKRKLIIYHLLGILTSFFRGFILFLFIFSIISMIKFPPGIKGLNKEILVLIIIALGIANGIYLYLRKPAIYFFFAGVICALIFFIF</sequence>
<evidence type="ECO:0000313" key="10">
    <source>
        <dbReference type="EMBL" id="HGE77509.1"/>
    </source>
</evidence>
<keyword evidence="2" id="KW-0813">Transport</keyword>
<feature type="transmembrane region" description="Helical" evidence="9">
    <location>
        <begin position="173"/>
        <end position="190"/>
    </location>
</feature>
<feature type="transmembrane region" description="Helical" evidence="9">
    <location>
        <begin position="93"/>
        <end position="113"/>
    </location>
</feature>
<comment type="subcellular location">
    <subcellularLocation>
        <location evidence="1">Cell membrane</location>
        <topology evidence="1">Multi-pass membrane protein</topology>
    </subcellularLocation>
</comment>
<comment type="caution">
    <text evidence="10">The sequence shown here is derived from an EMBL/GenBank/DDBJ whole genome shotgun (WGS) entry which is preliminary data.</text>
</comment>
<evidence type="ECO:0000256" key="2">
    <source>
        <dbReference type="ARBA" id="ARBA00022448"/>
    </source>
</evidence>
<feature type="transmembrane region" description="Helical" evidence="9">
    <location>
        <begin position="133"/>
        <end position="161"/>
    </location>
</feature>
<feature type="transmembrane region" description="Helical" evidence="9">
    <location>
        <begin position="196"/>
        <end position="212"/>
    </location>
</feature>
<dbReference type="GO" id="GO:0005886">
    <property type="term" value="C:plasma membrane"/>
    <property type="evidence" value="ECO:0007669"/>
    <property type="project" value="UniProtKB-SubCell"/>
</dbReference>
<evidence type="ECO:0000256" key="6">
    <source>
        <dbReference type="ARBA" id="ARBA00022692"/>
    </source>
</evidence>
<organism evidence="10">
    <name type="scientific">candidate division WOR-3 bacterium</name>
    <dbReference type="NCBI Taxonomy" id="2052148"/>
    <lineage>
        <taxon>Bacteria</taxon>
        <taxon>Bacteria division WOR-3</taxon>
    </lineage>
</organism>
<dbReference type="GO" id="GO:0009401">
    <property type="term" value="P:phosphoenolpyruvate-dependent sugar phosphotransferase system"/>
    <property type="evidence" value="ECO:0007669"/>
    <property type="project" value="UniProtKB-KW"/>
</dbReference>
<evidence type="ECO:0000256" key="8">
    <source>
        <dbReference type="ARBA" id="ARBA00023136"/>
    </source>
</evidence>
<keyword evidence="3" id="KW-1003">Cell membrane</keyword>
<dbReference type="EMBL" id="DTOZ01000025">
    <property type="protein sequence ID" value="HGE77509.1"/>
    <property type="molecule type" value="Genomic_DNA"/>
</dbReference>
<dbReference type="InterPro" id="IPR004700">
    <property type="entry name" value="PTS_IIC_man"/>
</dbReference>
<reference evidence="10" key="1">
    <citation type="journal article" date="2020" name="mSystems">
        <title>Genome- and Community-Level Interaction Insights into Carbon Utilization and Element Cycling Functions of Hydrothermarchaeota in Hydrothermal Sediment.</title>
        <authorList>
            <person name="Zhou Z."/>
            <person name="Liu Y."/>
            <person name="Xu W."/>
            <person name="Pan J."/>
            <person name="Luo Z.H."/>
            <person name="Li M."/>
        </authorList>
    </citation>
    <scope>NUCLEOTIDE SEQUENCE [LARGE SCALE GENOMIC DNA]</scope>
    <source>
        <strain evidence="10">SpSt-961</strain>
    </source>
</reference>
<evidence type="ECO:0000256" key="5">
    <source>
        <dbReference type="ARBA" id="ARBA00022683"/>
    </source>
</evidence>
<accession>A0A7V3RG36</accession>
<keyword evidence="8 9" id="KW-0472">Membrane</keyword>
<keyword evidence="4" id="KW-0762">Sugar transport</keyword>
<name>A0A7V3RG36_UNCW3</name>
<protein>
    <recommendedName>
        <fullName evidence="11">PTS sugar transporter subunit IIC</fullName>
    </recommendedName>
</protein>
<proteinExistence type="predicted"/>
<evidence type="ECO:0000256" key="7">
    <source>
        <dbReference type="ARBA" id="ARBA00022989"/>
    </source>
</evidence>
<dbReference type="Pfam" id="PF03609">
    <property type="entry name" value="EII-Sor"/>
    <property type="match status" value="1"/>
</dbReference>
<evidence type="ECO:0008006" key="11">
    <source>
        <dbReference type="Google" id="ProtNLM"/>
    </source>
</evidence>
<evidence type="ECO:0000256" key="9">
    <source>
        <dbReference type="SAM" id="Phobius"/>
    </source>
</evidence>
<gene>
    <name evidence="10" type="ORF">ENX68_00720</name>
</gene>